<name>A0A7R9Q8Q2_9ACAR</name>
<dbReference type="Gene3D" id="1.10.418.10">
    <property type="entry name" value="Calponin-like domain"/>
    <property type="match status" value="1"/>
</dbReference>
<feature type="compositionally biased region" description="Basic and acidic residues" evidence="1">
    <location>
        <begin position="186"/>
        <end position="195"/>
    </location>
</feature>
<keyword evidence="4" id="KW-1185">Reference proteome</keyword>
<dbReference type="SUPFAM" id="SSF47576">
    <property type="entry name" value="Calponin-homology domain, CH-domain"/>
    <property type="match status" value="1"/>
</dbReference>
<dbReference type="Proteomes" id="UP000759131">
    <property type="component" value="Unassembled WGS sequence"/>
</dbReference>
<dbReference type="GO" id="GO:0051764">
    <property type="term" value="P:actin crosslink formation"/>
    <property type="evidence" value="ECO:0007669"/>
    <property type="project" value="TreeGrafter"/>
</dbReference>
<feature type="domain" description="Calponin-homology (CH)" evidence="2">
    <location>
        <begin position="1"/>
        <end position="102"/>
    </location>
</feature>
<sequence>MTYPTLHNIRDSDTDDITADNFMCRLDNGVIGLIRHSSAPTTKCWENAKSQSFYARDNVSNFIKWCRKFGVRDAVLFESEDLVSHVNPRNVVLCLLEIARIACTKHSFSPAPGLVQFEQEIDELENETIDGWSVSSLSNECNISYRGEVTAAGPSNARMASVSSLNSSDSSNSTNTSTTTPTKLTSELDHKFQLQ</sequence>
<dbReference type="GO" id="GO:0051015">
    <property type="term" value="F:actin filament binding"/>
    <property type="evidence" value="ECO:0007669"/>
    <property type="project" value="TreeGrafter"/>
</dbReference>
<proteinExistence type="predicted"/>
<accession>A0A7R9Q8Q2</accession>
<dbReference type="EMBL" id="CAJPIZ010017417">
    <property type="protein sequence ID" value="CAG2116096.1"/>
    <property type="molecule type" value="Genomic_DNA"/>
</dbReference>
<feature type="region of interest" description="Disordered" evidence="1">
    <location>
        <begin position="157"/>
        <end position="195"/>
    </location>
</feature>
<dbReference type="InterPro" id="IPR001715">
    <property type="entry name" value="CH_dom"/>
</dbReference>
<reference evidence="3" key="1">
    <citation type="submission" date="2020-11" db="EMBL/GenBank/DDBJ databases">
        <authorList>
            <person name="Tran Van P."/>
        </authorList>
    </citation>
    <scope>NUCLEOTIDE SEQUENCE</scope>
</reference>
<dbReference type="Pfam" id="PF00307">
    <property type="entry name" value="CH"/>
    <property type="match status" value="1"/>
</dbReference>
<organism evidence="3">
    <name type="scientific">Medioppia subpectinata</name>
    <dbReference type="NCBI Taxonomy" id="1979941"/>
    <lineage>
        <taxon>Eukaryota</taxon>
        <taxon>Metazoa</taxon>
        <taxon>Ecdysozoa</taxon>
        <taxon>Arthropoda</taxon>
        <taxon>Chelicerata</taxon>
        <taxon>Arachnida</taxon>
        <taxon>Acari</taxon>
        <taxon>Acariformes</taxon>
        <taxon>Sarcoptiformes</taxon>
        <taxon>Oribatida</taxon>
        <taxon>Brachypylina</taxon>
        <taxon>Oppioidea</taxon>
        <taxon>Oppiidae</taxon>
        <taxon>Medioppia</taxon>
    </lineage>
</organism>
<evidence type="ECO:0000313" key="3">
    <source>
        <dbReference type="EMBL" id="CAD7635666.1"/>
    </source>
</evidence>
<evidence type="ECO:0000313" key="4">
    <source>
        <dbReference type="Proteomes" id="UP000759131"/>
    </source>
</evidence>
<dbReference type="PANTHER" id="PTHR46756">
    <property type="entry name" value="TRANSGELIN"/>
    <property type="match status" value="1"/>
</dbReference>
<protein>
    <recommendedName>
        <fullName evidence="2">Calponin-homology (CH) domain-containing protein</fullName>
    </recommendedName>
</protein>
<dbReference type="PANTHER" id="PTHR46756:SF13">
    <property type="entry name" value="GROWTH ARREST-SPECIFIC PROTEIN 2"/>
    <property type="match status" value="1"/>
</dbReference>
<dbReference type="GO" id="GO:0008093">
    <property type="term" value="F:cytoskeletal anchor activity"/>
    <property type="evidence" value="ECO:0007669"/>
    <property type="project" value="TreeGrafter"/>
</dbReference>
<dbReference type="PRINTS" id="PR00888">
    <property type="entry name" value="SM22CALPONIN"/>
</dbReference>
<dbReference type="InterPro" id="IPR036872">
    <property type="entry name" value="CH_dom_sf"/>
</dbReference>
<dbReference type="PROSITE" id="PS50021">
    <property type="entry name" value="CH"/>
    <property type="match status" value="1"/>
</dbReference>
<evidence type="ECO:0000256" key="1">
    <source>
        <dbReference type="SAM" id="MobiDB-lite"/>
    </source>
</evidence>
<dbReference type="GO" id="GO:0005884">
    <property type="term" value="C:actin filament"/>
    <property type="evidence" value="ECO:0007669"/>
    <property type="project" value="TreeGrafter"/>
</dbReference>
<dbReference type="AlphaFoldDB" id="A0A7R9Q8Q2"/>
<feature type="compositionally biased region" description="Low complexity" evidence="1">
    <location>
        <begin position="161"/>
        <end position="185"/>
    </location>
</feature>
<dbReference type="OrthoDB" id="206130at2759"/>
<dbReference type="InterPro" id="IPR003096">
    <property type="entry name" value="SM22_calponin"/>
</dbReference>
<dbReference type="EMBL" id="OC871992">
    <property type="protein sequence ID" value="CAD7635666.1"/>
    <property type="molecule type" value="Genomic_DNA"/>
</dbReference>
<gene>
    <name evidence="3" type="ORF">OSB1V03_LOCUS16057</name>
</gene>
<dbReference type="CDD" id="cd21204">
    <property type="entry name" value="CH_GAS2-like"/>
    <property type="match status" value="1"/>
</dbReference>
<evidence type="ECO:0000259" key="2">
    <source>
        <dbReference type="PROSITE" id="PS50021"/>
    </source>
</evidence>